<evidence type="ECO:0000256" key="2">
    <source>
        <dbReference type="ARBA" id="ARBA00023155"/>
    </source>
</evidence>
<evidence type="ECO:0000256" key="5">
    <source>
        <dbReference type="RuleBase" id="RU000682"/>
    </source>
</evidence>
<proteinExistence type="predicted"/>
<comment type="subcellular location">
    <subcellularLocation>
        <location evidence="4 5">Nucleus</location>
    </subcellularLocation>
</comment>
<dbReference type="Gene3D" id="1.10.10.60">
    <property type="entry name" value="Homeodomain-like"/>
    <property type="match status" value="1"/>
</dbReference>
<evidence type="ECO:0000256" key="4">
    <source>
        <dbReference type="PROSITE-ProRule" id="PRU00108"/>
    </source>
</evidence>
<dbReference type="GeneID" id="101832139"/>
<keyword evidence="3 4" id="KW-0539">Nucleus</keyword>
<dbReference type="CDD" id="cd00086">
    <property type="entry name" value="homeodomain"/>
    <property type="match status" value="1"/>
</dbReference>
<evidence type="ECO:0000313" key="8">
    <source>
        <dbReference type="Proteomes" id="UP000886700"/>
    </source>
</evidence>
<keyword evidence="2 4" id="KW-0371">Homeobox</keyword>
<dbReference type="SUPFAM" id="SSF46689">
    <property type="entry name" value="Homeodomain-like"/>
    <property type="match status" value="1"/>
</dbReference>
<dbReference type="InterPro" id="IPR001356">
    <property type="entry name" value="HD"/>
</dbReference>
<keyword evidence="8" id="KW-1185">Reference proteome</keyword>
<dbReference type="Proteomes" id="UP000886700">
    <property type="component" value="Unplaced"/>
</dbReference>
<dbReference type="InterPro" id="IPR009057">
    <property type="entry name" value="Homeodomain-like_sf"/>
</dbReference>
<dbReference type="PANTHER" id="PTHR47465:SF5">
    <property type="entry name" value="REPRODUCTIVE HOMEOBOX 8"/>
    <property type="match status" value="1"/>
</dbReference>
<evidence type="ECO:0000256" key="1">
    <source>
        <dbReference type="ARBA" id="ARBA00023125"/>
    </source>
</evidence>
<organism evidence="8 9">
    <name type="scientific">Mesocricetus auratus</name>
    <name type="common">Golden hamster</name>
    <dbReference type="NCBI Taxonomy" id="10036"/>
    <lineage>
        <taxon>Eukaryota</taxon>
        <taxon>Metazoa</taxon>
        <taxon>Chordata</taxon>
        <taxon>Craniata</taxon>
        <taxon>Vertebrata</taxon>
        <taxon>Euteleostomi</taxon>
        <taxon>Mammalia</taxon>
        <taxon>Eutheria</taxon>
        <taxon>Euarchontoglires</taxon>
        <taxon>Glires</taxon>
        <taxon>Rodentia</taxon>
        <taxon>Myomorpha</taxon>
        <taxon>Muroidea</taxon>
        <taxon>Cricetidae</taxon>
        <taxon>Cricetinae</taxon>
        <taxon>Mesocricetus</taxon>
    </lineage>
</organism>
<dbReference type="PANTHER" id="PTHR47465">
    <property type="entry name" value="MCG113260-RELATED-RELATED"/>
    <property type="match status" value="1"/>
</dbReference>
<dbReference type="PROSITE" id="PS50071">
    <property type="entry name" value="HOMEOBOX_2"/>
    <property type="match status" value="1"/>
</dbReference>
<feature type="DNA-binding region" description="Homeobox" evidence="4">
    <location>
        <begin position="115"/>
        <end position="174"/>
    </location>
</feature>
<dbReference type="SMART" id="SM00389">
    <property type="entry name" value="HOX"/>
    <property type="match status" value="1"/>
</dbReference>
<dbReference type="RefSeq" id="XP_012978245.1">
    <property type="nucleotide sequence ID" value="XM_013122791.2"/>
</dbReference>
<feature type="compositionally biased region" description="Gly residues" evidence="6">
    <location>
        <begin position="48"/>
        <end position="61"/>
    </location>
</feature>
<feature type="domain" description="Homeobox" evidence="7">
    <location>
        <begin position="113"/>
        <end position="173"/>
    </location>
</feature>
<keyword evidence="1 4" id="KW-0238">DNA-binding</keyword>
<evidence type="ECO:0000313" key="9">
    <source>
        <dbReference type="RefSeq" id="XP_012978245.1"/>
    </source>
</evidence>
<evidence type="ECO:0000259" key="7">
    <source>
        <dbReference type="PROSITE" id="PS50071"/>
    </source>
</evidence>
<dbReference type="GO" id="GO:0005634">
    <property type="term" value="C:nucleus"/>
    <property type="evidence" value="ECO:0007669"/>
    <property type="project" value="UniProtKB-SubCell"/>
</dbReference>
<sequence length="176" mass="19433">MSTIPSMDAQDITDSSHLGIVEVGQERNGASVWIFLQGVEGSQEKEGGQGGPVLGATAGGEGVKEELRDEVPSGSAALEDGRNHGGGSSSNSQQEEPIPGSTKGYQALPRPAGQRNHVRHRFTAFQLQELERIFERNHYPSAEARRELARWLGVTESRVQNWFKSRRAKYRKYLKM</sequence>
<feature type="region of interest" description="Disordered" evidence="6">
    <location>
        <begin position="42"/>
        <end position="117"/>
    </location>
</feature>
<dbReference type="OrthoDB" id="1867783at2759"/>
<evidence type="ECO:0000256" key="6">
    <source>
        <dbReference type="SAM" id="MobiDB-lite"/>
    </source>
</evidence>
<dbReference type="AlphaFoldDB" id="A0A1U8CID9"/>
<gene>
    <name evidence="9" type="primary">LOC101832139</name>
</gene>
<dbReference type="GO" id="GO:0003677">
    <property type="term" value="F:DNA binding"/>
    <property type="evidence" value="ECO:0007669"/>
    <property type="project" value="UniProtKB-UniRule"/>
</dbReference>
<accession>A0A1U8CID9</accession>
<reference evidence="9" key="1">
    <citation type="submission" date="2025-08" db="UniProtKB">
        <authorList>
            <consortium name="RefSeq"/>
        </authorList>
    </citation>
    <scope>IDENTIFICATION</scope>
    <source>
        <tissue evidence="9">Liver</tissue>
    </source>
</reference>
<name>A0A1U8CID9_MESAU</name>
<feature type="compositionally biased region" description="Basic and acidic residues" evidence="6">
    <location>
        <begin position="62"/>
        <end position="71"/>
    </location>
</feature>
<evidence type="ECO:0000256" key="3">
    <source>
        <dbReference type="ARBA" id="ARBA00023242"/>
    </source>
</evidence>
<dbReference type="Pfam" id="PF00046">
    <property type="entry name" value="Homeodomain"/>
    <property type="match status" value="1"/>
</dbReference>
<protein>
    <submittedName>
        <fullName evidence="9">Homeobox protein orthopedia-like isoform X2</fullName>
    </submittedName>
</protein>
<dbReference type="KEGG" id="maua:101832139"/>